<protein>
    <recommendedName>
        <fullName evidence="9 11">1-(5-phosphoribosyl)-5-[(5-phosphoribosylamino)methylideneamino] imidazole-4-carboxamide isomerase</fullName>
        <ecNumber evidence="9 11">5.3.1.16</ecNumber>
    </recommendedName>
    <alternativeName>
        <fullName evidence="9">Phosphoribosylformimino-5-aminoimidazole carboxamide ribotide isomerase</fullName>
    </alternativeName>
</protein>
<keyword evidence="13" id="KW-1185">Reference proteome</keyword>
<dbReference type="InterPro" id="IPR011060">
    <property type="entry name" value="RibuloseP-bd_barrel"/>
</dbReference>
<dbReference type="InterPro" id="IPR044524">
    <property type="entry name" value="Isoase_HisA-like"/>
</dbReference>
<dbReference type="InterPro" id="IPR023016">
    <property type="entry name" value="HisA/PriA"/>
</dbReference>
<evidence type="ECO:0000256" key="5">
    <source>
        <dbReference type="ARBA" id="ARBA00022490"/>
    </source>
</evidence>
<dbReference type="Proteomes" id="UP001500840">
    <property type="component" value="Unassembled WGS sequence"/>
</dbReference>
<dbReference type="InterPro" id="IPR013785">
    <property type="entry name" value="Aldolase_TIM"/>
</dbReference>
<gene>
    <name evidence="9 12" type="primary">hisA</name>
    <name evidence="12" type="ORF">GCM10023156_15880</name>
</gene>
<keyword evidence="5 9" id="KW-0963">Cytoplasm</keyword>
<dbReference type="InterPro" id="IPR006062">
    <property type="entry name" value="His_biosynth"/>
</dbReference>
<dbReference type="InterPro" id="IPR006063">
    <property type="entry name" value="HisA_bact_arch"/>
</dbReference>
<evidence type="ECO:0000256" key="1">
    <source>
        <dbReference type="ARBA" id="ARBA00000901"/>
    </source>
</evidence>
<dbReference type="SUPFAM" id="SSF51366">
    <property type="entry name" value="Ribulose-phoshate binding barrel"/>
    <property type="match status" value="1"/>
</dbReference>
<dbReference type="RefSeq" id="WP_345320936.1">
    <property type="nucleotide sequence ID" value="NZ_BAABGA010000018.1"/>
</dbReference>
<comment type="similarity">
    <text evidence="4 9 10">Belongs to the HisA/HisF family.</text>
</comment>
<keyword evidence="6 9" id="KW-0028">Amino-acid biosynthesis</keyword>
<keyword evidence="8 9" id="KW-0413">Isomerase</keyword>
<evidence type="ECO:0000256" key="9">
    <source>
        <dbReference type="HAMAP-Rule" id="MF_01014"/>
    </source>
</evidence>
<evidence type="ECO:0000313" key="13">
    <source>
        <dbReference type="Proteomes" id="UP001500840"/>
    </source>
</evidence>
<dbReference type="NCBIfam" id="TIGR00007">
    <property type="entry name" value="1-(5-phosphoribosyl)-5-[(5-phosphoribosylamino)methylideneamino]imidazole-4-carboxamide isomerase"/>
    <property type="match status" value="1"/>
</dbReference>
<dbReference type="GO" id="GO:0016853">
    <property type="term" value="F:isomerase activity"/>
    <property type="evidence" value="ECO:0007669"/>
    <property type="project" value="UniProtKB-KW"/>
</dbReference>
<dbReference type="PANTHER" id="PTHR43090">
    <property type="entry name" value="1-(5-PHOSPHORIBOSYL)-5-[(5-PHOSPHORIBOSYLAMINO)METHYLIDENEAMINO] IMIDAZOLE-4-CARBOXAMIDE ISOMERASE"/>
    <property type="match status" value="1"/>
</dbReference>
<dbReference type="Pfam" id="PF00977">
    <property type="entry name" value="His_biosynth"/>
    <property type="match status" value="1"/>
</dbReference>
<feature type="active site" description="Proton acceptor" evidence="9">
    <location>
        <position position="8"/>
    </location>
</feature>
<keyword evidence="7 9" id="KW-0368">Histidine biosynthesis</keyword>
<accession>A0ABP8MGP8</accession>
<evidence type="ECO:0000256" key="2">
    <source>
        <dbReference type="ARBA" id="ARBA00004496"/>
    </source>
</evidence>
<dbReference type="Gene3D" id="3.20.20.70">
    <property type="entry name" value="Aldolase class I"/>
    <property type="match status" value="1"/>
</dbReference>
<dbReference type="CDD" id="cd04732">
    <property type="entry name" value="HisA"/>
    <property type="match status" value="1"/>
</dbReference>
<reference evidence="13" key="1">
    <citation type="journal article" date="2019" name="Int. J. Syst. Evol. Microbiol.">
        <title>The Global Catalogue of Microorganisms (GCM) 10K type strain sequencing project: providing services to taxonomists for standard genome sequencing and annotation.</title>
        <authorList>
            <consortium name="The Broad Institute Genomics Platform"/>
            <consortium name="The Broad Institute Genome Sequencing Center for Infectious Disease"/>
            <person name="Wu L."/>
            <person name="Ma J."/>
        </authorList>
    </citation>
    <scope>NUCLEOTIDE SEQUENCE [LARGE SCALE GENOMIC DNA]</scope>
    <source>
        <strain evidence="13">JCM 17759</strain>
    </source>
</reference>
<dbReference type="PANTHER" id="PTHR43090:SF2">
    <property type="entry name" value="1-(5-PHOSPHORIBOSYL)-5-[(5-PHOSPHORIBOSYLAMINO)METHYLIDENEAMINO] IMIDAZOLE-4-CARBOXAMIDE ISOMERASE"/>
    <property type="match status" value="1"/>
</dbReference>
<comment type="pathway">
    <text evidence="3 9 11">Amino-acid biosynthesis; L-histidine biosynthesis; L-histidine from 5-phospho-alpha-D-ribose 1-diphosphate: step 4/9.</text>
</comment>
<proteinExistence type="inferred from homology"/>
<dbReference type="HAMAP" id="MF_01014">
    <property type="entry name" value="HisA"/>
    <property type="match status" value="1"/>
</dbReference>
<sequence>MEIWPAIDLRHGKPVRLKQGDYDRQTIFGDDPVEFAKRWQDAGAKRLHLVDLDAARGDDPERNRDAAKRIVEATGLPCQLGGGVRDEAAIKLLLGLGLTRLVVGSQALKQPAWFASMCDRYPGQLAAGIDARDGMVATDGWLETSSTPAIELAQDLRSRTANIAAIIYTDIARDGMMSGPNFDGLAQMASATDIPLVASGGVTTLEDVRQLVEMDMPAAIIGRSLYDGAMNLEDVVKIANDL</sequence>
<evidence type="ECO:0000256" key="6">
    <source>
        <dbReference type="ARBA" id="ARBA00022605"/>
    </source>
</evidence>
<feature type="active site" description="Proton donor" evidence="9">
    <location>
        <position position="130"/>
    </location>
</feature>
<comment type="subcellular location">
    <subcellularLocation>
        <location evidence="2 9 11">Cytoplasm</location>
    </subcellularLocation>
</comment>
<evidence type="ECO:0000256" key="11">
    <source>
        <dbReference type="RuleBase" id="RU003658"/>
    </source>
</evidence>
<dbReference type="EMBL" id="BAABGA010000018">
    <property type="protein sequence ID" value="GAA4450149.1"/>
    <property type="molecule type" value="Genomic_DNA"/>
</dbReference>
<evidence type="ECO:0000313" key="12">
    <source>
        <dbReference type="EMBL" id="GAA4450149.1"/>
    </source>
</evidence>
<evidence type="ECO:0000256" key="4">
    <source>
        <dbReference type="ARBA" id="ARBA00009667"/>
    </source>
</evidence>
<comment type="catalytic activity">
    <reaction evidence="1 9 11">
        <text>1-(5-phospho-beta-D-ribosyl)-5-[(5-phospho-beta-D-ribosylamino)methylideneamino]imidazole-4-carboxamide = 5-[(5-phospho-1-deoxy-D-ribulos-1-ylimino)methylamino]-1-(5-phospho-beta-D-ribosyl)imidazole-4-carboxamide</text>
        <dbReference type="Rhea" id="RHEA:15469"/>
        <dbReference type="ChEBI" id="CHEBI:58435"/>
        <dbReference type="ChEBI" id="CHEBI:58525"/>
        <dbReference type="EC" id="5.3.1.16"/>
    </reaction>
</comment>
<evidence type="ECO:0000256" key="10">
    <source>
        <dbReference type="RuleBase" id="RU003657"/>
    </source>
</evidence>
<comment type="caution">
    <text evidence="12">The sequence shown here is derived from an EMBL/GenBank/DDBJ whole genome shotgun (WGS) entry which is preliminary data.</text>
</comment>
<name>A0ABP8MGP8_9BACT</name>
<organism evidence="12 13">
    <name type="scientific">Novipirellula rosea</name>
    <dbReference type="NCBI Taxonomy" id="1031540"/>
    <lineage>
        <taxon>Bacteria</taxon>
        <taxon>Pseudomonadati</taxon>
        <taxon>Planctomycetota</taxon>
        <taxon>Planctomycetia</taxon>
        <taxon>Pirellulales</taxon>
        <taxon>Pirellulaceae</taxon>
        <taxon>Novipirellula</taxon>
    </lineage>
</organism>
<evidence type="ECO:0000256" key="8">
    <source>
        <dbReference type="ARBA" id="ARBA00023235"/>
    </source>
</evidence>
<evidence type="ECO:0000256" key="7">
    <source>
        <dbReference type="ARBA" id="ARBA00023102"/>
    </source>
</evidence>
<evidence type="ECO:0000256" key="3">
    <source>
        <dbReference type="ARBA" id="ARBA00005133"/>
    </source>
</evidence>
<dbReference type="EC" id="5.3.1.16" evidence="9 11"/>